<dbReference type="Proteomes" id="UP000796880">
    <property type="component" value="Unassembled WGS sequence"/>
</dbReference>
<evidence type="ECO:0000256" key="1">
    <source>
        <dbReference type="SAM" id="MobiDB-lite"/>
    </source>
</evidence>
<dbReference type="EMBL" id="VOIH02000011">
    <property type="protein sequence ID" value="KAF3434223.1"/>
    <property type="molecule type" value="Genomic_DNA"/>
</dbReference>
<dbReference type="AlphaFoldDB" id="A0A8K0DU20"/>
<protein>
    <submittedName>
        <fullName evidence="2">Uncharacterized protein</fullName>
    </submittedName>
</protein>
<evidence type="ECO:0000313" key="2">
    <source>
        <dbReference type="EMBL" id="KAF3434223.1"/>
    </source>
</evidence>
<proteinExistence type="predicted"/>
<organism evidence="2 3">
    <name type="scientific">Rhamnella rubrinervis</name>
    <dbReference type="NCBI Taxonomy" id="2594499"/>
    <lineage>
        <taxon>Eukaryota</taxon>
        <taxon>Viridiplantae</taxon>
        <taxon>Streptophyta</taxon>
        <taxon>Embryophyta</taxon>
        <taxon>Tracheophyta</taxon>
        <taxon>Spermatophyta</taxon>
        <taxon>Magnoliopsida</taxon>
        <taxon>eudicotyledons</taxon>
        <taxon>Gunneridae</taxon>
        <taxon>Pentapetalae</taxon>
        <taxon>rosids</taxon>
        <taxon>fabids</taxon>
        <taxon>Rosales</taxon>
        <taxon>Rhamnaceae</taxon>
        <taxon>rhamnoid group</taxon>
        <taxon>Rhamneae</taxon>
        <taxon>Rhamnella</taxon>
    </lineage>
</organism>
<feature type="region of interest" description="Disordered" evidence="1">
    <location>
        <begin position="40"/>
        <end position="74"/>
    </location>
</feature>
<dbReference type="PANTHER" id="PTHR34061:SF9">
    <property type="entry name" value="FIBER PROTEIN FB17"/>
    <property type="match status" value="1"/>
</dbReference>
<sequence>MENSNSIVSLEKLDQMASWVSATVSSAFFSSLERCSCVNLSTTDPDDDDEDEAKDRPLTLTDHTPNHDVAKLPV</sequence>
<reference evidence="2" key="1">
    <citation type="submission" date="2020-03" db="EMBL/GenBank/DDBJ databases">
        <title>A high-quality chromosome-level genome assembly of a woody plant with both climbing and erect habits, Rhamnella rubrinervis.</title>
        <authorList>
            <person name="Lu Z."/>
            <person name="Yang Y."/>
            <person name="Zhu X."/>
            <person name="Sun Y."/>
        </authorList>
    </citation>
    <scope>NUCLEOTIDE SEQUENCE</scope>
    <source>
        <strain evidence="2">BYM</strain>
        <tissue evidence="2">Leaf</tissue>
    </source>
</reference>
<name>A0A8K0DU20_9ROSA</name>
<keyword evidence="3" id="KW-1185">Reference proteome</keyword>
<feature type="compositionally biased region" description="Basic and acidic residues" evidence="1">
    <location>
        <begin position="64"/>
        <end position="74"/>
    </location>
</feature>
<evidence type="ECO:0000313" key="3">
    <source>
        <dbReference type="Proteomes" id="UP000796880"/>
    </source>
</evidence>
<accession>A0A8K0DU20</accession>
<comment type="caution">
    <text evidence="2">The sequence shown here is derived from an EMBL/GenBank/DDBJ whole genome shotgun (WGS) entry which is preliminary data.</text>
</comment>
<gene>
    <name evidence="2" type="ORF">FNV43_RR25326</name>
</gene>
<dbReference type="PANTHER" id="PTHR34061">
    <property type="entry name" value="PROTEIN, PUTATIVE-RELATED"/>
    <property type="match status" value="1"/>
</dbReference>